<proteinExistence type="predicted"/>
<keyword evidence="2" id="KW-1185">Reference proteome</keyword>
<dbReference type="Gene3D" id="3.40.50.300">
    <property type="entry name" value="P-loop containing nucleotide triphosphate hydrolases"/>
    <property type="match status" value="1"/>
</dbReference>
<dbReference type="InterPro" id="IPR027417">
    <property type="entry name" value="P-loop_NTPase"/>
</dbReference>
<protein>
    <recommendedName>
        <fullName evidence="3">Shikimate kinase</fullName>
    </recommendedName>
</protein>
<evidence type="ECO:0000313" key="1">
    <source>
        <dbReference type="EMBL" id="WDA58620.1"/>
    </source>
</evidence>
<dbReference type="RefSeq" id="WP_273988773.1">
    <property type="nucleotide sequence ID" value="NZ_BAABQT010000012.1"/>
</dbReference>
<evidence type="ECO:0008006" key="3">
    <source>
        <dbReference type="Google" id="ProtNLM"/>
    </source>
</evidence>
<organism evidence="1 2">
    <name type="scientific">Deinococcus aquaticus</name>
    <dbReference type="NCBI Taxonomy" id="328692"/>
    <lineage>
        <taxon>Bacteria</taxon>
        <taxon>Thermotogati</taxon>
        <taxon>Deinococcota</taxon>
        <taxon>Deinococci</taxon>
        <taxon>Deinococcales</taxon>
        <taxon>Deinococcaceae</taxon>
        <taxon>Deinococcus</taxon>
    </lineage>
</organism>
<reference evidence="1 2" key="1">
    <citation type="submission" date="2022-12" db="EMBL/GenBank/DDBJ databases">
        <title>Genome Sequence of Deinococcus aquaticus Type Strain PB314.</title>
        <authorList>
            <person name="Albert C."/>
            <person name="Hill J."/>
            <person name="Boren L."/>
            <person name="Scholz-Ng S."/>
            <person name="Fatema N."/>
            <person name="Grosso R."/>
            <person name="Soboslay E."/>
            <person name="Tuohy J."/>
        </authorList>
    </citation>
    <scope>NUCLEOTIDE SEQUENCE [LARGE SCALE GENOMIC DNA]</scope>
    <source>
        <strain evidence="1 2">PB-314</strain>
    </source>
</reference>
<name>A0ABY7V0F8_9DEIO</name>
<accession>A0ABY7V0F8</accession>
<dbReference type="Proteomes" id="UP001217044">
    <property type="component" value="Chromosome"/>
</dbReference>
<sequence>MSHLFYLVGAPGSGKRTVGKALSALTGAALLDNHLTNDPVFLAAGISGIEPVSDEVWALCFAVRQSVRTATLHAPPTLAHIFTNYLTAQDQEWMNVERLRQLAAARGVPFVPVWLTCPLPELEQRMGLPERAERLKLRDPAQLRELLARAGTLPPPADALVLDTSRLGPLEAARRIVAFAGGVPVADALASPG</sequence>
<evidence type="ECO:0000313" key="2">
    <source>
        <dbReference type="Proteomes" id="UP001217044"/>
    </source>
</evidence>
<dbReference type="SUPFAM" id="SSF52540">
    <property type="entry name" value="P-loop containing nucleoside triphosphate hydrolases"/>
    <property type="match status" value="1"/>
</dbReference>
<dbReference type="EMBL" id="CP115165">
    <property type="protein sequence ID" value="WDA58620.1"/>
    <property type="molecule type" value="Genomic_DNA"/>
</dbReference>
<gene>
    <name evidence="1" type="ORF">M8445_14950</name>
</gene>